<proteinExistence type="predicted"/>
<dbReference type="KEGG" id="beq:BEWA_017330"/>
<dbReference type="RefSeq" id="XP_004831506.1">
    <property type="nucleotide sequence ID" value="XM_004831449.1"/>
</dbReference>
<comment type="caution">
    <text evidence="2">The sequence shown here is derived from an EMBL/GenBank/DDBJ whole genome shotgun (WGS) entry which is preliminary data.</text>
</comment>
<keyword evidence="3" id="KW-1185">Reference proteome</keyword>
<dbReference type="Proteomes" id="UP000031512">
    <property type="component" value="Unassembled WGS sequence"/>
</dbReference>
<reference evidence="2 3" key="1">
    <citation type="journal article" date="2012" name="BMC Genomics">
        <title>Comparative genomic analysis and phylogenetic position of Theileria equi.</title>
        <authorList>
            <person name="Kappmeyer L.S."/>
            <person name="Thiagarajan M."/>
            <person name="Herndon D.R."/>
            <person name="Ramsay J.D."/>
            <person name="Caler E."/>
            <person name="Djikeng A."/>
            <person name="Gillespie J.J."/>
            <person name="Lau A.O."/>
            <person name="Roalson E.H."/>
            <person name="Silva J.C."/>
            <person name="Silva M.G."/>
            <person name="Suarez C.E."/>
            <person name="Ueti M.W."/>
            <person name="Nene V.M."/>
            <person name="Mealey R.H."/>
            <person name="Knowles D.P."/>
            <person name="Brayton K.A."/>
        </authorList>
    </citation>
    <scope>NUCLEOTIDE SEQUENCE [LARGE SCALE GENOMIC DNA]</scope>
    <source>
        <strain evidence="2 3">WA</strain>
    </source>
</reference>
<dbReference type="InterPro" id="IPR007480">
    <property type="entry name" value="DUF529"/>
</dbReference>
<sequence>MDSGGKMNVFSVLFATCILGLCHCKNSRYPGNRLFIQILDDYTEDETVNYYTIRETRGIGSSGKRQIWDLASGTVYEAEYTQPSARRRNTGKVKDVALEEPKTKTRSRRSSTLDIAKPDRSEYRSFYYHFSGNAMQLVVSNKGVSVKKLVDGGEKIWIPSSEETFRYARTYLNKNKEPEFVILVFNTPSGISRKDYMNTENGWKPCINSDAKIKNPAAPIPFKSNFELDLSASRNTKECRIFEVAVLGVTTRHFYPKPGNVAMKVKDGTNALWTAKLPSPKKGNNLAPSKSNACLFCLVYKHGNKEVLEIVTVEKDAVEKKYFEKVGGTWNMVNRDVFLNQLKEMKGVSGLAFLDPTSPFQSSK</sequence>
<protein>
    <submittedName>
        <fullName evidence="2">Signal peptide containing protein</fullName>
    </submittedName>
</protein>
<evidence type="ECO:0000313" key="2">
    <source>
        <dbReference type="EMBL" id="EKX72054.1"/>
    </source>
</evidence>
<dbReference type="AlphaFoldDB" id="L1L9Y2"/>
<accession>L1L9Y2</accession>
<evidence type="ECO:0000256" key="1">
    <source>
        <dbReference type="SAM" id="SignalP"/>
    </source>
</evidence>
<name>L1L9Y2_THEEQ</name>
<feature type="chain" id="PRO_5003952266" evidence="1">
    <location>
        <begin position="25"/>
        <end position="364"/>
    </location>
</feature>
<dbReference type="GeneID" id="15804895"/>
<dbReference type="EMBL" id="ACOU01000008">
    <property type="protein sequence ID" value="EKX72054.1"/>
    <property type="molecule type" value="Genomic_DNA"/>
</dbReference>
<evidence type="ECO:0000313" key="3">
    <source>
        <dbReference type="Proteomes" id="UP000031512"/>
    </source>
</evidence>
<feature type="signal peptide" evidence="1">
    <location>
        <begin position="1"/>
        <end position="24"/>
    </location>
</feature>
<gene>
    <name evidence="2" type="ORF">BEWA_017330</name>
</gene>
<dbReference type="Pfam" id="PF04385">
    <property type="entry name" value="FAINT"/>
    <property type="match status" value="1"/>
</dbReference>
<organism evidence="2 3">
    <name type="scientific">Theileria equi strain WA</name>
    <dbReference type="NCBI Taxonomy" id="1537102"/>
    <lineage>
        <taxon>Eukaryota</taxon>
        <taxon>Sar</taxon>
        <taxon>Alveolata</taxon>
        <taxon>Apicomplexa</taxon>
        <taxon>Aconoidasida</taxon>
        <taxon>Piroplasmida</taxon>
        <taxon>Theileriidae</taxon>
        <taxon>Theileria</taxon>
    </lineage>
</organism>
<keyword evidence="1" id="KW-0732">Signal</keyword>
<dbReference type="VEuPathDB" id="PiroplasmaDB:BEWA_017330"/>